<dbReference type="OMA" id="PSCPCYQ"/>
<dbReference type="InParanoid" id="G0MYE3"/>
<name>G0MYE3_CAEBE</name>
<feature type="compositionally biased region" description="Polar residues" evidence="1">
    <location>
        <begin position="162"/>
        <end position="175"/>
    </location>
</feature>
<dbReference type="HOGENOM" id="CLU_022905_1_0_1"/>
<dbReference type="EMBL" id="GL379820">
    <property type="protein sequence ID" value="EGT47558.1"/>
    <property type="molecule type" value="Genomic_DNA"/>
</dbReference>
<dbReference type="PROSITE" id="PS50280">
    <property type="entry name" value="SET"/>
    <property type="match status" value="1"/>
</dbReference>
<gene>
    <name evidence="3" type="ORF">CAEBREN_20454</name>
</gene>
<evidence type="ECO:0000256" key="1">
    <source>
        <dbReference type="SAM" id="MobiDB-lite"/>
    </source>
</evidence>
<dbReference type="SMART" id="SM00317">
    <property type="entry name" value="SET"/>
    <property type="match status" value="1"/>
</dbReference>
<dbReference type="eggNOG" id="KOG1082">
    <property type="taxonomic scope" value="Eukaryota"/>
</dbReference>
<dbReference type="OrthoDB" id="616263at2759"/>
<dbReference type="AlphaFoldDB" id="G0MYE3"/>
<dbReference type="InterPro" id="IPR053105">
    <property type="entry name" value="Class_V-like_SAM-MTase"/>
</dbReference>
<evidence type="ECO:0000259" key="2">
    <source>
        <dbReference type="PROSITE" id="PS50280"/>
    </source>
</evidence>
<dbReference type="Gene3D" id="2.170.270.10">
    <property type="entry name" value="SET domain"/>
    <property type="match status" value="1"/>
</dbReference>
<dbReference type="PANTHER" id="PTHR47250">
    <property type="entry name" value="HISTONE-LYSINE N-METHYLTRANSFERASE SET-6"/>
    <property type="match status" value="1"/>
</dbReference>
<protein>
    <recommendedName>
        <fullName evidence="2">SET domain-containing protein</fullName>
    </recommendedName>
</protein>
<proteinExistence type="predicted"/>
<dbReference type="Pfam" id="PF00856">
    <property type="entry name" value="SET"/>
    <property type="match status" value="1"/>
</dbReference>
<evidence type="ECO:0000313" key="3">
    <source>
        <dbReference type="EMBL" id="EGT47558.1"/>
    </source>
</evidence>
<dbReference type="STRING" id="135651.G0MYE3"/>
<keyword evidence="4" id="KW-1185">Reference proteome</keyword>
<organism evidence="4">
    <name type="scientific">Caenorhabditis brenneri</name>
    <name type="common">Nematode worm</name>
    <dbReference type="NCBI Taxonomy" id="135651"/>
    <lineage>
        <taxon>Eukaryota</taxon>
        <taxon>Metazoa</taxon>
        <taxon>Ecdysozoa</taxon>
        <taxon>Nematoda</taxon>
        <taxon>Chromadorea</taxon>
        <taxon>Rhabditida</taxon>
        <taxon>Rhabditina</taxon>
        <taxon>Rhabditomorpha</taxon>
        <taxon>Rhabditoidea</taxon>
        <taxon>Rhabditidae</taxon>
        <taxon>Peloderinae</taxon>
        <taxon>Caenorhabditis</taxon>
    </lineage>
</organism>
<evidence type="ECO:0000313" key="4">
    <source>
        <dbReference type="Proteomes" id="UP000008068"/>
    </source>
</evidence>
<sequence>MGYNYLLKRKALDEDSEIEVDQPRKQSCQIDNGPPAKRRRIVRSDESSANAGVEKFKKNFGNYKRDWSSIEHSENVSEMIVRIKEQCHDVQRNDQKLFRQAEQEIRQQISNDPILKGRLQREAKPRPDVNVSLTKCFSIVSAFILQQRPPSKTRRPHPPSQPNNAPGQDQSISTSPRRDRKRVQLLKNITTNLNDPISVFDHVASDPQTVEHLESITFLYTDRNILTEKLKDLDAEFEKPENKIRCNCHTKEGGYVKCWKNPSCPCYQMNMKLRNIQVNGDRYLMKKEREGKEKASLYHKPTNFSTFEPHHFNSRSFWYSIGFACSEECSCKGCCSNNSTYLVDKKINRLEIFRESFLTGFGVRTLNFIPAGTVVCEFTGEMIELQSLDVKDFHYAFEIVSSSEKTKNKLITAMNAKGELKRLLEKAYTEKAWFLNSKKIGNVPRCFNHSCEANTTTVRVFQKGFSPSHIRFLVVTTEDVFPGEELTFHYGEEYLDQYIPVCGCGKKSCVSKKNGTVLSEDEILEDLKTKYEGRFRKFKETVLDQLQ</sequence>
<dbReference type="InterPro" id="IPR046341">
    <property type="entry name" value="SET_dom_sf"/>
</dbReference>
<dbReference type="SUPFAM" id="SSF82199">
    <property type="entry name" value="SET domain"/>
    <property type="match status" value="1"/>
</dbReference>
<dbReference type="Proteomes" id="UP000008068">
    <property type="component" value="Unassembled WGS sequence"/>
</dbReference>
<feature type="region of interest" description="Disordered" evidence="1">
    <location>
        <begin position="147"/>
        <end position="179"/>
    </location>
</feature>
<dbReference type="PANTHER" id="PTHR47250:SF3">
    <property type="entry name" value="HISTONE-LYSINE N-METHYLTRANSFERASE SET-6"/>
    <property type="match status" value="1"/>
</dbReference>
<reference evidence="4" key="1">
    <citation type="submission" date="2011-07" db="EMBL/GenBank/DDBJ databases">
        <authorList>
            <consortium name="Caenorhabditis brenneri Sequencing and Analysis Consortium"/>
            <person name="Wilson R.K."/>
        </authorList>
    </citation>
    <scope>NUCLEOTIDE SEQUENCE [LARGE SCALE GENOMIC DNA]</scope>
    <source>
        <strain evidence="4">PB2801</strain>
    </source>
</reference>
<accession>G0MYE3</accession>
<feature type="domain" description="SET" evidence="2">
    <location>
        <begin position="348"/>
        <end position="491"/>
    </location>
</feature>
<dbReference type="InterPro" id="IPR001214">
    <property type="entry name" value="SET_dom"/>
</dbReference>
<feature type="region of interest" description="Disordered" evidence="1">
    <location>
        <begin position="16"/>
        <end position="40"/>
    </location>
</feature>